<evidence type="ECO:0000313" key="3">
    <source>
        <dbReference type="Proteomes" id="UP000632273"/>
    </source>
</evidence>
<organism evidence="2 3">
    <name type="scientific">Hymenobacter cavernae</name>
    <dbReference type="NCBI Taxonomy" id="2044852"/>
    <lineage>
        <taxon>Bacteria</taxon>
        <taxon>Pseudomonadati</taxon>
        <taxon>Bacteroidota</taxon>
        <taxon>Cytophagia</taxon>
        <taxon>Cytophagales</taxon>
        <taxon>Hymenobacteraceae</taxon>
        <taxon>Hymenobacter</taxon>
    </lineage>
</organism>
<comment type="caution">
    <text evidence="2">The sequence shown here is derived from an EMBL/GenBank/DDBJ whole genome shotgun (WGS) entry which is preliminary data.</text>
</comment>
<accession>A0ABQ1ULH3</accession>
<feature type="domain" description="DUF4142" evidence="1">
    <location>
        <begin position="36"/>
        <end position="170"/>
    </location>
</feature>
<dbReference type="Pfam" id="PF13628">
    <property type="entry name" value="DUF4142"/>
    <property type="match status" value="1"/>
</dbReference>
<dbReference type="Gene3D" id="1.20.1260.10">
    <property type="match status" value="1"/>
</dbReference>
<sequence>MGSAQTVTTAATAGASGAAAGTDINAFMGTFATMPDATFLLTAASSNLLEIQAGQAAAQKAASADVKKFGQMMVDHHTKATQQMQAVATPLGVQPSQALMPIHQAMLDKVNSKSGKDFDEAYMDAMETAHAMDIAMFQVKSKGAETPAVQAFATKTLPMLESHRKMAGDLEKKVD</sequence>
<evidence type="ECO:0000259" key="1">
    <source>
        <dbReference type="Pfam" id="PF13628"/>
    </source>
</evidence>
<reference evidence="3" key="1">
    <citation type="journal article" date="2019" name="Int. J. Syst. Evol. Microbiol.">
        <title>The Global Catalogue of Microorganisms (GCM) 10K type strain sequencing project: providing services to taxonomists for standard genome sequencing and annotation.</title>
        <authorList>
            <consortium name="The Broad Institute Genomics Platform"/>
            <consortium name="The Broad Institute Genome Sequencing Center for Infectious Disease"/>
            <person name="Wu L."/>
            <person name="Ma J."/>
        </authorList>
    </citation>
    <scope>NUCLEOTIDE SEQUENCE [LARGE SCALE GENOMIC DNA]</scope>
    <source>
        <strain evidence="3">CGMCC 1.15197</strain>
    </source>
</reference>
<dbReference type="InterPro" id="IPR025419">
    <property type="entry name" value="DUF4142"/>
</dbReference>
<proteinExistence type="predicted"/>
<keyword evidence="3" id="KW-1185">Reference proteome</keyword>
<dbReference type="PANTHER" id="PTHR38593:SF1">
    <property type="entry name" value="BLR2558 PROTEIN"/>
    <property type="match status" value="1"/>
</dbReference>
<name>A0ABQ1ULH3_9BACT</name>
<dbReference type="InterPro" id="IPR012347">
    <property type="entry name" value="Ferritin-like"/>
</dbReference>
<protein>
    <recommendedName>
        <fullName evidence="1">DUF4142 domain-containing protein</fullName>
    </recommendedName>
</protein>
<dbReference type="Proteomes" id="UP000632273">
    <property type="component" value="Unassembled WGS sequence"/>
</dbReference>
<gene>
    <name evidence="2" type="ORF">GCM10011383_35800</name>
</gene>
<evidence type="ECO:0000313" key="2">
    <source>
        <dbReference type="EMBL" id="GGF20950.1"/>
    </source>
</evidence>
<dbReference type="PANTHER" id="PTHR38593">
    <property type="entry name" value="BLR2558 PROTEIN"/>
    <property type="match status" value="1"/>
</dbReference>
<dbReference type="EMBL" id="BMHT01000006">
    <property type="protein sequence ID" value="GGF20950.1"/>
    <property type="molecule type" value="Genomic_DNA"/>
</dbReference>